<keyword evidence="2" id="KW-0004">4Fe-4S</keyword>
<organism evidence="9 10">
    <name type="scientific">Uliginosibacterium paludis</name>
    <dbReference type="NCBI Taxonomy" id="1615952"/>
    <lineage>
        <taxon>Bacteria</taxon>
        <taxon>Pseudomonadati</taxon>
        <taxon>Pseudomonadota</taxon>
        <taxon>Betaproteobacteria</taxon>
        <taxon>Rhodocyclales</taxon>
        <taxon>Zoogloeaceae</taxon>
        <taxon>Uliginosibacterium</taxon>
    </lineage>
</organism>
<dbReference type="InterPro" id="IPR032879">
    <property type="entry name" value="FixG_C"/>
</dbReference>
<dbReference type="InterPro" id="IPR051684">
    <property type="entry name" value="Electron_Trans/Redox"/>
</dbReference>
<dbReference type="InterPro" id="IPR017900">
    <property type="entry name" value="4Fe4S_Fe_S_CS"/>
</dbReference>
<keyword evidence="4" id="KW-0249">Electron transport</keyword>
<dbReference type="Gene3D" id="2.60.40.10">
    <property type="entry name" value="Immunoglobulins"/>
    <property type="match status" value="1"/>
</dbReference>
<keyword evidence="7" id="KW-0812">Transmembrane</keyword>
<dbReference type="InterPro" id="IPR017896">
    <property type="entry name" value="4Fe4S_Fe-S-bd"/>
</dbReference>
<name>A0ABV2CK55_9RHOO</name>
<keyword evidence="10" id="KW-1185">Reference proteome</keyword>
<accession>A0ABV2CK55</accession>
<evidence type="ECO:0000256" key="3">
    <source>
        <dbReference type="ARBA" id="ARBA00022723"/>
    </source>
</evidence>
<feature type="transmembrane region" description="Helical" evidence="7">
    <location>
        <begin position="34"/>
        <end position="54"/>
    </location>
</feature>
<dbReference type="InterPro" id="IPR014116">
    <property type="entry name" value="Cyt_c_oxidase_cbb3_FixG"/>
</dbReference>
<keyword evidence="5" id="KW-0408">Iron</keyword>
<dbReference type="Pfam" id="PF13746">
    <property type="entry name" value="Fer4_18"/>
    <property type="match status" value="1"/>
</dbReference>
<dbReference type="PROSITE" id="PS51379">
    <property type="entry name" value="4FE4S_FER_2"/>
    <property type="match status" value="1"/>
</dbReference>
<protein>
    <submittedName>
        <fullName evidence="9">Cytochrome c oxidase accessory protein CcoG</fullName>
    </submittedName>
</protein>
<reference evidence="9 10" key="1">
    <citation type="submission" date="2024-07" db="EMBL/GenBank/DDBJ databases">
        <title>Uliginosibacterium paludis KCTC:42655.</title>
        <authorList>
            <person name="Kim M.K."/>
        </authorList>
    </citation>
    <scope>NUCLEOTIDE SEQUENCE [LARGE SCALE GENOMIC DNA]</scope>
    <source>
        <strain evidence="9 10">KCTC 42655</strain>
    </source>
</reference>
<evidence type="ECO:0000259" key="8">
    <source>
        <dbReference type="PROSITE" id="PS51379"/>
    </source>
</evidence>
<evidence type="ECO:0000256" key="5">
    <source>
        <dbReference type="ARBA" id="ARBA00023004"/>
    </source>
</evidence>
<dbReference type="NCBIfam" id="TIGR02745">
    <property type="entry name" value="ccoG_rdxA_fixG"/>
    <property type="match status" value="1"/>
</dbReference>
<feature type="transmembrane region" description="Helical" evidence="7">
    <location>
        <begin position="81"/>
        <end position="102"/>
    </location>
</feature>
<proteinExistence type="predicted"/>
<dbReference type="Pfam" id="PF11614">
    <property type="entry name" value="FixG_C"/>
    <property type="match status" value="1"/>
</dbReference>
<evidence type="ECO:0000256" key="7">
    <source>
        <dbReference type="SAM" id="Phobius"/>
    </source>
</evidence>
<evidence type="ECO:0000256" key="2">
    <source>
        <dbReference type="ARBA" id="ARBA00022485"/>
    </source>
</evidence>
<keyword evidence="3" id="KW-0479">Metal-binding</keyword>
<sequence>MTETAEQPSKDKDSLYEVRQKVYPRAVSGVFARWRWGMVWLTQLVFYGMCWLPWNGRQAFLLHLAERKFYIFGWVFWPQDVFYLSVILIISAYSLFLFTAAAGRLWCGYACPQTVYTEIFLWIEQKFEGDRGKRMKLDGQKFSLQKLWRKGGKYVAWIALSAWTGISFVGYFTPIRELLADLIQFSVSGWALFWILFYSAFTYLMAGVMREQVCKYMCPYARFQGVMFDPDTLVITYDEARGEPRGSRRKGSDPKAQGLGDCVDCGICVQVCPTGIDIRKGLQYECIGCAACIDACDQVMDKVGSPRGLIRYSTENAIKQHWGRADIVRHVLRPRILIYSAALCVICIAFVWALATRTPLRLDVIKDRSIITREIEGGLIENVYVLNLMNMSEAPRVLTIGVSGPEGVRLDGAGTLQVEAAQNRSVPVRVRVPADGLSKGSHSVFFIVTAADDPSLEIREKAVFIAP</sequence>
<dbReference type="RefSeq" id="WP_345926250.1">
    <property type="nucleotide sequence ID" value="NZ_JBDIVF010000003.1"/>
</dbReference>
<evidence type="ECO:0000256" key="4">
    <source>
        <dbReference type="ARBA" id="ARBA00022982"/>
    </source>
</evidence>
<feature type="transmembrane region" description="Helical" evidence="7">
    <location>
        <begin position="185"/>
        <end position="206"/>
    </location>
</feature>
<comment type="caution">
    <text evidence="9">The sequence shown here is derived from an EMBL/GenBank/DDBJ whole genome shotgun (WGS) entry which is preliminary data.</text>
</comment>
<evidence type="ECO:0000256" key="1">
    <source>
        <dbReference type="ARBA" id="ARBA00022448"/>
    </source>
</evidence>
<dbReference type="SUPFAM" id="SSF54862">
    <property type="entry name" value="4Fe-4S ferredoxins"/>
    <property type="match status" value="1"/>
</dbReference>
<dbReference type="PANTHER" id="PTHR30176:SF3">
    <property type="entry name" value="FERREDOXIN-TYPE PROTEIN NAPH"/>
    <property type="match status" value="1"/>
</dbReference>
<keyword evidence="6" id="KW-0411">Iron-sulfur</keyword>
<evidence type="ECO:0000313" key="9">
    <source>
        <dbReference type="EMBL" id="MET1488279.1"/>
    </source>
</evidence>
<evidence type="ECO:0000256" key="6">
    <source>
        <dbReference type="ARBA" id="ARBA00023014"/>
    </source>
</evidence>
<feature type="transmembrane region" description="Helical" evidence="7">
    <location>
        <begin position="336"/>
        <end position="355"/>
    </location>
</feature>
<feature type="domain" description="4Fe-4S ferredoxin-type" evidence="8">
    <location>
        <begin position="252"/>
        <end position="281"/>
    </location>
</feature>
<dbReference type="Gene3D" id="1.10.1060.10">
    <property type="entry name" value="Alpha-helical ferredoxin"/>
    <property type="match status" value="1"/>
</dbReference>
<dbReference type="Proteomes" id="UP001548590">
    <property type="component" value="Unassembled WGS sequence"/>
</dbReference>
<dbReference type="PROSITE" id="PS00198">
    <property type="entry name" value="4FE4S_FER_1"/>
    <property type="match status" value="1"/>
</dbReference>
<keyword evidence="1" id="KW-0813">Transport</keyword>
<gene>
    <name evidence="9" type="primary">ccoG</name>
    <name evidence="9" type="ORF">ABVT11_00465</name>
</gene>
<keyword evidence="7" id="KW-1133">Transmembrane helix</keyword>
<feature type="transmembrane region" description="Helical" evidence="7">
    <location>
        <begin position="154"/>
        <end position="173"/>
    </location>
</feature>
<dbReference type="EMBL" id="JBEWLZ010000001">
    <property type="protein sequence ID" value="MET1488279.1"/>
    <property type="molecule type" value="Genomic_DNA"/>
</dbReference>
<evidence type="ECO:0000313" key="10">
    <source>
        <dbReference type="Proteomes" id="UP001548590"/>
    </source>
</evidence>
<dbReference type="InterPro" id="IPR013783">
    <property type="entry name" value="Ig-like_fold"/>
</dbReference>
<keyword evidence="7" id="KW-0472">Membrane</keyword>
<dbReference type="InterPro" id="IPR009051">
    <property type="entry name" value="Helical_ferredxn"/>
</dbReference>
<dbReference type="Pfam" id="PF12801">
    <property type="entry name" value="Fer4_5"/>
    <property type="match status" value="1"/>
</dbReference>
<dbReference type="PANTHER" id="PTHR30176">
    <property type="entry name" value="FERREDOXIN-TYPE PROTEIN NAPH"/>
    <property type="match status" value="1"/>
</dbReference>